<dbReference type="Proteomes" id="UP000265520">
    <property type="component" value="Unassembled WGS sequence"/>
</dbReference>
<dbReference type="AlphaFoldDB" id="A0A392S7J5"/>
<accession>A0A392S7J5</accession>
<proteinExistence type="predicted"/>
<evidence type="ECO:0000313" key="2">
    <source>
        <dbReference type="Proteomes" id="UP000265520"/>
    </source>
</evidence>
<dbReference type="EMBL" id="LXQA010333618">
    <property type="protein sequence ID" value="MCI44659.1"/>
    <property type="molecule type" value="Genomic_DNA"/>
</dbReference>
<sequence length="71" mass="7847">MKKEYVAKLLAKRHNLADMKASREKETKKLGEEATVQGEAITSLTQERDDVVATSGELAEEKAALEEEIEG</sequence>
<comment type="caution">
    <text evidence="1">The sequence shown here is derived from an EMBL/GenBank/DDBJ whole genome shotgun (WGS) entry which is preliminary data.</text>
</comment>
<protein>
    <submittedName>
        <fullName evidence="1">Uncharacterized protein</fullName>
    </submittedName>
</protein>
<feature type="non-terminal residue" evidence="1">
    <location>
        <position position="71"/>
    </location>
</feature>
<organism evidence="1 2">
    <name type="scientific">Trifolium medium</name>
    <dbReference type="NCBI Taxonomy" id="97028"/>
    <lineage>
        <taxon>Eukaryota</taxon>
        <taxon>Viridiplantae</taxon>
        <taxon>Streptophyta</taxon>
        <taxon>Embryophyta</taxon>
        <taxon>Tracheophyta</taxon>
        <taxon>Spermatophyta</taxon>
        <taxon>Magnoliopsida</taxon>
        <taxon>eudicotyledons</taxon>
        <taxon>Gunneridae</taxon>
        <taxon>Pentapetalae</taxon>
        <taxon>rosids</taxon>
        <taxon>fabids</taxon>
        <taxon>Fabales</taxon>
        <taxon>Fabaceae</taxon>
        <taxon>Papilionoideae</taxon>
        <taxon>50 kb inversion clade</taxon>
        <taxon>NPAAA clade</taxon>
        <taxon>Hologalegina</taxon>
        <taxon>IRL clade</taxon>
        <taxon>Trifolieae</taxon>
        <taxon>Trifolium</taxon>
    </lineage>
</organism>
<evidence type="ECO:0000313" key="1">
    <source>
        <dbReference type="EMBL" id="MCI44659.1"/>
    </source>
</evidence>
<name>A0A392S7J5_9FABA</name>
<keyword evidence="2" id="KW-1185">Reference proteome</keyword>
<reference evidence="1 2" key="1">
    <citation type="journal article" date="2018" name="Front. Plant Sci.">
        <title>Red Clover (Trifolium pratense) and Zigzag Clover (T. medium) - A Picture of Genomic Similarities and Differences.</title>
        <authorList>
            <person name="Dluhosova J."/>
            <person name="Istvanek J."/>
            <person name="Nedelnik J."/>
            <person name="Repkova J."/>
        </authorList>
    </citation>
    <scope>NUCLEOTIDE SEQUENCE [LARGE SCALE GENOMIC DNA]</scope>
    <source>
        <strain evidence="2">cv. 10/8</strain>
        <tissue evidence="1">Leaf</tissue>
    </source>
</reference>